<dbReference type="PANTHER" id="PTHR48095:SF2">
    <property type="entry name" value="BIOTIN CARBOXYLASE, CHLOROPLASTIC"/>
    <property type="match status" value="1"/>
</dbReference>
<evidence type="ECO:0000313" key="11">
    <source>
        <dbReference type="Proteomes" id="UP001612928"/>
    </source>
</evidence>
<evidence type="ECO:0000256" key="2">
    <source>
        <dbReference type="ARBA" id="ARBA00013263"/>
    </source>
</evidence>
<dbReference type="InterPro" id="IPR005481">
    <property type="entry name" value="BC-like_N"/>
</dbReference>
<keyword evidence="11" id="KW-1185">Reference proteome</keyword>
<dbReference type="InterPro" id="IPR016185">
    <property type="entry name" value="PreATP-grasp_dom_sf"/>
</dbReference>
<dbReference type="SUPFAM" id="SSF51246">
    <property type="entry name" value="Rudiment single hybrid motif"/>
    <property type="match status" value="1"/>
</dbReference>
<dbReference type="SUPFAM" id="SSF56059">
    <property type="entry name" value="Glutathione synthetase ATP-binding domain-like"/>
    <property type="match status" value="1"/>
</dbReference>
<dbReference type="RefSeq" id="WP_397021525.1">
    <property type="nucleotide sequence ID" value="NZ_JBITMB010000004.1"/>
</dbReference>
<evidence type="ECO:0000256" key="6">
    <source>
        <dbReference type="ARBA" id="ARBA00048600"/>
    </source>
</evidence>
<evidence type="ECO:0000256" key="1">
    <source>
        <dbReference type="ARBA" id="ARBA00003761"/>
    </source>
</evidence>
<name>A0ABW8A5B2_9ACTN</name>
<dbReference type="SUPFAM" id="SSF52440">
    <property type="entry name" value="PreATP-grasp domain"/>
    <property type="match status" value="1"/>
</dbReference>
<dbReference type="Pfam" id="PF00289">
    <property type="entry name" value="Biotin_carb_N"/>
    <property type="match status" value="1"/>
</dbReference>
<dbReference type="Pfam" id="PF02786">
    <property type="entry name" value="CPSase_L_D2"/>
    <property type="match status" value="1"/>
</dbReference>
<evidence type="ECO:0000256" key="7">
    <source>
        <dbReference type="PROSITE-ProRule" id="PRU00409"/>
    </source>
</evidence>
<evidence type="ECO:0000259" key="8">
    <source>
        <dbReference type="PROSITE" id="PS50975"/>
    </source>
</evidence>
<feature type="domain" description="ATP-grasp" evidence="8">
    <location>
        <begin position="129"/>
        <end position="326"/>
    </location>
</feature>
<feature type="domain" description="Biotin carboxylation" evidence="9">
    <location>
        <begin position="10"/>
        <end position="456"/>
    </location>
</feature>
<dbReference type="InterPro" id="IPR011764">
    <property type="entry name" value="Biotin_carboxylation_dom"/>
</dbReference>
<dbReference type="InterPro" id="IPR011054">
    <property type="entry name" value="Rudment_hybrid_motif"/>
</dbReference>
<sequence length="468" mass="49421">MNAPEPAGPLFASVLIANRGEIALRIARTCRELGIRTVMVYSEADRDSPALRLADRRVRIGPAAARRSYLYPPAILEAALGAGAEAVHPGYGFLSEDADFAEMCRAEGLRFIGPPPEVIAALGDKTQARELAAAAGLPVLPGSPGALSGGQAAKDVADEIGYPVIIKAAAGGGGRGMAVVDDPADFARAFAETRASAQAVFGDARVYVEKYVRGARHVEVQVLADLHGNVVSLGERDCSVQRRRQKLIEESPAPGLAPELTAAIGEAAVSCARAAGYVGAGTFEFLVDGAGRFFFIEANCRIQVEHPVTEMVTGVDLVREQLRVAAGLPLAAGAGAAARGVSIECRVNTEDPGRGFLPTPGLIEEFVPPGGPFTRVDTHGVPGVRVSADYDSLLAKVVVWAPDRDQAISRMDRALEEFRVSGRGVCTTIGFLREVLAHPDFRRAEHDTSLADEMTSGRRRTLQGATRP</sequence>
<evidence type="ECO:0000256" key="3">
    <source>
        <dbReference type="ARBA" id="ARBA00022598"/>
    </source>
</evidence>
<comment type="function">
    <text evidence="1">This protein is a component of the acetyl coenzyme A carboxylase complex; first, biotin carboxylase catalyzes the carboxylation of the carrier protein and then the transcarboxylase transfers the carboxyl group to form malonyl-CoA.</text>
</comment>
<accession>A0ABW8A5B2</accession>
<dbReference type="InterPro" id="IPR005479">
    <property type="entry name" value="CPAse_ATP-bd"/>
</dbReference>
<evidence type="ECO:0000313" key="10">
    <source>
        <dbReference type="EMBL" id="MFI7441598.1"/>
    </source>
</evidence>
<dbReference type="SMART" id="SM00878">
    <property type="entry name" value="Biotin_carb_C"/>
    <property type="match status" value="1"/>
</dbReference>
<dbReference type="EC" id="6.3.4.14" evidence="2"/>
<reference evidence="10 11" key="1">
    <citation type="submission" date="2024-10" db="EMBL/GenBank/DDBJ databases">
        <title>The Natural Products Discovery Center: Release of the First 8490 Sequenced Strains for Exploring Actinobacteria Biosynthetic Diversity.</title>
        <authorList>
            <person name="Kalkreuter E."/>
            <person name="Kautsar S.A."/>
            <person name="Yang D."/>
            <person name="Bader C.D."/>
            <person name="Teijaro C.N."/>
            <person name="Fluegel L."/>
            <person name="Davis C.M."/>
            <person name="Simpson J.R."/>
            <person name="Lauterbach L."/>
            <person name="Steele A.D."/>
            <person name="Gui C."/>
            <person name="Meng S."/>
            <person name="Li G."/>
            <person name="Viehrig K."/>
            <person name="Ye F."/>
            <person name="Su P."/>
            <person name="Kiefer A.F."/>
            <person name="Nichols A."/>
            <person name="Cepeda A.J."/>
            <person name="Yan W."/>
            <person name="Fan B."/>
            <person name="Jiang Y."/>
            <person name="Adhikari A."/>
            <person name="Zheng C.-J."/>
            <person name="Schuster L."/>
            <person name="Cowan T.M."/>
            <person name="Smanski M.J."/>
            <person name="Chevrette M.G."/>
            <person name="De Carvalho L.P.S."/>
            <person name="Shen B."/>
        </authorList>
    </citation>
    <scope>NUCLEOTIDE SEQUENCE [LARGE SCALE GENOMIC DNA]</scope>
    <source>
        <strain evidence="10 11">NPDC049503</strain>
    </source>
</reference>
<dbReference type="PANTHER" id="PTHR48095">
    <property type="entry name" value="PYRUVATE CARBOXYLASE SUBUNIT A"/>
    <property type="match status" value="1"/>
</dbReference>
<dbReference type="PROSITE" id="PS00866">
    <property type="entry name" value="CPSASE_1"/>
    <property type="match status" value="1"/>
</dbReference>
<dbReference type="PROSITE" id="PS50975">
    <property type="entry name" value="ATP_GRASP"/>
    <property type="match status" value="1"/>
</dbReference>
<keyword evidence="5 7" id="KW-0067">ATP-binding</keyword>
<evidence type="ECO:0000259" key="9">
    <source>
        <dbReference type="PROSITE" id="PS50979"/>
    </source>
</evidence>
<keyword evidence="4 7" id="KW-0547">Nucleotide-binding</keyword>
<evidence type="ECO:0000256" key="4">
    <source>
        <dbReference type="ARBA" id="ARBA00022741"/>
    </source>
</evidence>
<dbReference type="Gene3D" id="3.30.470.20">
    <property type="entry name" value="ATP-grasp fold, B domain"/>
    <property type="match status" value="1"/>
</dbReference>
<comment type="catalytic activity">
    <reaction evidence="6">
        <text>N(6)-biotinyl-L-lysyl-[protein] + hydrogencarbonate + ATP = N(6)-carboxybiotinyl-L-lysyl-[protein] + ADP + phosphate + H(+)</text>
        <dbReference type="Rhea" id="RHEA:13501"/>
        <dbReference type="Rhea" id="RHEA-COMP:10505"/>
        <dbReference type="Rhea" id="RHEA-COMP:10506"/>
        <dbReference type="ChEBI" id="CHEBI:15378"/>
        <dbReference type="ChEBI" id="CHEBI:17544"/>
        <dbReference type="ChEBI" id="CHEBI:30616"/>
        <dbReference type="ChEBI" id="CHEBI:43474"/>
        <dbReference type="ChEBI" id="CHEBI:83144"/>
        <dbReference type="ChEBI" id="CHEBI:83145"/>
        <dbReference type="ChEBI" id="CHEBI:456216"/>
        <dbReference type="EC" id="6.3.4.14"/>
    </reaction>
</comment>
<gene>
    <name evidence="10" type="ORF">ACIBP5_16705</name>
</gene>
<dbReference type="InterPro" id="IPR011761">
    <property type="entry name" value="ATP-grasp"/>
</dbReference>
<dbReference type="PROSITE" id="PS50979">
    <property type="entry name" value="BC"/>
    <property type="match status" value="1"/>
</dbReference>
<comment type="caution">
    <text evidence="10">The sequence shown here is derived from an EMBL/GenBank/DDBJ whole genome shotgun (WGS) entry which is preliminary data.</text>
</comment>
<dbReference type="InterPro" id="IPR051602">
    <property type="entry name" value="ACC_Biotin_Carboxylase"/>
</dbReference>
<dbReference type="EMBL" id="JBITMB010000004">
    <property type="protein sequence ID" value="MFI7441598.1"/>
    <property type="molecule type" value="Genomic_DNA"/>
</dbReference>
<dbReference type="InterPro" id="IPR005482">
    <property type="entry name" value="Biotin_COase_C"/>
</dbReference>
<organism evidence="10 11">
    <name type="scientific">Nonomuraea indica</name>
    <dbReference type="NCBI Taxonomy" id="1581193"/>
    <lineage>
        <taxon>Bacteria</taxon>
        <taxon>Bacillati</taxon>
        <taxon>Actinomycetota</taxon>
        <taxon>Actinomycetes</taxon>
        <taxon>Streptosporangiales</taxon>
        <taxon>Streptosporangiaceae</taxon>
        <taxon>Nonomuraea</taxon>
    </lineage>
</organism>
<dbReference type="Proteomes" id="UP001612928">
    <property type="component" value="Unassembled WGS sequence"/>
</dbReference>
<keyword evidence="3" id="KW-0436">Ligase</keyword>
<dbReference type="Pfam" id="PF02785">
    <property type="entry name" value="Biotin_carb_C"/>
    <property type="match status" value="1"/>
</dbReference>
<protein>
    <recommendedName>
        <fullName evidence="2">biotin carboxylase</fullName>
        <ecNumber evidence="2">6.3.4.14</ecNumber>
    </recommendedName>
</protein>
<evidence type="ECO:0000256" key="5">
    <source>
        <dbReference type="ARBA" id="ARBA00022840"/>
    </source>
</evidence>
<proteinExistence type="predicted"/>